<protein>
    <submittedName>
        <fullName evidence="2">Omp-1-11</fullName>
    </submittedName>
</protein>
<proteinExistence type="predicted"/>
<dbReference type="SUPFAM" id="SSF56925">
    <property type="entry name" value="OMPA-like"/>
    <property type="match status" value="1"/>
</dbReference>
<dbReference type="AlphaFoldDB" id="B1N6B4"/>
<accession>B1N6B4</accession>
<dbReference type="Gene3D" id="2.40.160.20">
    <property type="match status" value="1"/>
</dbReference>
<organism evidence="2">
    <name type="scientific">Ehrlichia ewingii</name>
    <dbReference type="NCBI Taxonomy" id="947"/>
    <lineage>
        <taxon>Bacteria</taxon>
        <taxon>Pseudomonadati</taxon>
        <taxon>Pseudomonadota</taxon>
        <taxon>Alphaproteobacteria</taxon>
        <taxon>Rickettsiales</taxon>
        <taxon>Anaplasmataceae</taxon>
        <taxon>Ehrlichia</taxon>
    </lineage>
</organism>
<evidence type="ECO:0000259" key="1">
    <source>
        <dbReference type="Pfam" id="PF01617"/>
    </source>
</evidence>
<feature type="domain" description="Msp4/OMP-like" evidence="1">
    <location>
        <begin position="38"/>
        <end position="290"/>
    </location>
</feature>
<dbReference type="InterPro" id="IPR011250">
    <property type="entry name" value="OMP/PagP_B-barrel"/>
</dbReference>
<dbReference type="InterPro" id="IPR002566">
    <property type="entry name" value="Msp4_OMP-like"/>
</dbReference>
<reference evidence="2" key="1">
    <citation type="journal article" date="2008" name="Clin. Vaccine Immunol.">
        <title>Identification of 19 polymorphic major outer membrane protein genes and their immunogenic peptides in Ehrlichia ewingii for use in a serodiagnostic assay.</title>
        <authorList>
            <person name="Zhang C."/>
            <person name="Xiong Q."/>
            <person name="Kikuchi T."/>
            <person name="Rikihisa Y."/>
        </authorList>
    </citation>
    <scope>NUCLEOTIDE SEQUENCE</scope>
</reference>
<dbReference type="Pfam" id="PF01617">
    <property type="entry name" value="Surface_Ag_2"/>
    <property type="match status" value="1"/>
</dbReference>
<name>B1N6B4_9RICK</name>
<dbReference type="EMBL" id="EF116932">
    <property type="protein sequence ID" value="ABO36251.1"/>
    <property type="molecule type" value="Genomic_DNA"/>
</dbReference>
<evidence type="ECO:0000313" key="2">
    <source>
        <dbReference type="EMBL" id="ABO36251.1"/>
    </source>
</evidence>
<gene>
    <name evidence="2" type="primary">omp111</name>
</gene>
<sequence length="290" mass="32466">MNNKKMFSIIGISLLANLLLLPNMSFAKNNYSYINPVLYISGQYRPGVSHFSQFSVRETHYDTQLLAELKKEVGSVTNTVIQAYANYNVPSQAPFSHTYVAEFEDNTISFSGAVGFSYSEGPRIEIEFSYEEFDVKNSGHSSIDAHRYFALLRHSNNGNTQQNPFAVMRNNGLFIGSVAINSCYDFILDDTPALPYVCGGIGGDFIEFFDELHVKLAYQGKIGISYPIHSKVSTFVDVYYHRVINNKFKNLHVQYVNTTTSQAINPQITSAVATLNVGYFGIEIGARLTF</sequence>